<evidence type="ECO:0000313" key="2">
    <source>
        <dbReference type="EMBL" id="WCT55055.1"/>
    </source>
</evidence>
<feature type="chain" id="PRO_5043567618" evidence="1">
    <location>
        <begin position="27"/>
        <end position="168"/>
    </location>
</feature>
<dbReference type="RefSeq" id="WP_273613508.1">
    <property type="nucleotide sequence ID" value="NZ_CP117416.1"/>
</dbReference>
<evidence type="ECO:0000313" key="3">
    <source>
        <dbReference type="Proteomes" id="UP001220509"/>
    </source>
</evidence>
<gene>
    <name evidence="2" type="ORF">PQ456_17980</name>
</gene>
<reference evidence="2 3" key="1">
    <citation type="submission" date="2023-02" db="EMBL/GenBank/DDBJ databases">
        <title>Genome sequence of Paenibacillus kyungheensis KACC 18744.</title>
        <authorList>
            <person name="Kim S."/>
            <person name="Heo J."/>
            <person name="Kwon S.-W."/>
        </authorList>
    </citation>
    <scope>NUCLEOTIDE SEQUENCE [LARGE SCALE GENOMIC DNA]</scope>
    <source>
        <strain evidence="2 3">KACC 18744</strain>
    </source>
</reference>
<dbReference type="Proteomes" id="UP001220509">
    <property type="component" value="Chromosome"/>
</dbReference>
<dbReference type="KEGG" id="pka:PQ456_17980"/>
<feature type="signal peptide" evidence="1">
    <location>
        <begin position="1"/>
        <end position="26"/>
    </location>
</feature>
<protein>
    <submittedName>
        <fullName evidence="2">Uncharacterized protein</fullName>
    </submittedName>
</protein>
<keyword evidence="3" id="KW-1185">Reference proteome</keyword>
<keyword evidence="1" id="KW-0732">Signal</keyword>
<name>A0AAX3LYR8_9BACL</name>
<organism evidence="2 3">
    <name type="scientific">Paenibacillus kyungheensis</name>
    <dbReference type="NCBI Taxonomy" id="1452732"/>
    <lineage>
        <taxon>Bacteria</taxon>
        <taxon>Bacillati</taxon>
        <taxon>Bacillota</taxon>
        <taxon>Bacilli</taxon>
        <taxon>Bacillales</taxon>
        <taxon>Paenibacillaceae</taxon>
        <taxon>Paenibacillus</taxon>
    </lineage>
</organism>
<dbReference type="AlphaFoldDB" id="A0AAX3LYR8"/>
<proteinExistence type="predicted"/>
<sequence>MKSLKKLLYVPVVLSISLATSSSVFADTATSHHVLHHSVNRSTLTHTQIDNLVTHQQTRFTSKVKGLPQQTFILSGGQANIPFTYQNHVDIKLILKNTGNQTIDYEINFPDDTRNLMKSSLAPGQQQQWNLPLYDVYRQASWGLWNIFAVTTDGSTGKLKVQASVVND</sequence>
<evidence type="ECO:0000256" key="1">
    <source>
        <dbReference type="SAM" id="SignalP"/>
    </source>
</evidence>
<dbReference type="EMBL" id="CP117416">
    <property type="protein sequence ID" value="WCT55055.1"/>
    <property type="molecule type" value="Genomic_DNA"/>
</dbReference>
<accession>A0AAX3LYR8</accession>